<evidence type="ECO:0000313" key="7">
    <source>
        <dbReference type="Proteomes" id="UP000077926"/>
    </source>
</evidence>
<gene>
    <name evidence="4" type="primary">fliE</name>
    <name evidence="6" type="ORF">ABE28_007940</name>
</gene>
<sequence length="102" mass="11276">MEGISLSPVGNAGNVLKKEQTKINTPYEAQQNFATVLKESMNKVNETQVASDDLTTRLANGEDVELHSVMIASQKASITMQATLEVRNKVVEAYQEMMRMSI</sequence>
<dbReference type="InterPro" id="IPR001624">
    <property type="entry name" value="FliE"/>
</dbReference>
<dbReference type="GO" id="GO:0071973">
    <property type="term" value="P:bacterial-type flagellum-dependent cell motility"/>
    <property type="evidence" value="ECO:0007669"/>
    <property type="project" value="InterPro"/>
</dbReference>
<evidence type="ECO:0000256" key="4">
    <source>
        <dbReference type="HAMAP-Rule" id="MF_00724"/>
    </source>
</evidence>
<organism evidence="6 7">
    <name type="scientific">Peribacillus muralis</name>
    <dbReference type="NCBI Taxonomy" id="264697"/>
    <lineage>
        <taxon>Bacteria</taxon>
        <taxon>Bacillati</taxon>
        <taxon>Bacillota</taxon>
        <taxon>Bacilli</taxon>
        <taxon>Bacillales</taxon>
        <taxon>Bacillaceae</taxon>
        <taxon>Peribacillus</taxon>
    </lineage>
</organism>
<dbReference type="NCBIfam" id="TIGR00205">
    <property type="entry name" value="fliE"/>
    <property type="match status" value="1"/>
</dbReference>
<keyword evidence="6" id="KW-0966">Cell projection</keyword>
<dbReference type="GO" id="GO:0005198">
    <property type="term" value="F:structural molecule activity"/>
    <property type="evidence" value="ECO:0007669"/>
    <property type="project" value="UniProtKB-UniRule"/>
</dbReference>
<evidence type="ECO:0000256" key="1">
    <source>
        <dbReference type="ARBA" id="ARBA00004117"/>
    </source>
</evidence>
<dbReference type="PANTHER" id="PTHR34653">
    <property type="match status" value="1"/>
</dbReference>
<dbReference type="KEGG" id="bmur:ABE28_007940"/>
<name>A0A1B3XM46_9BACI</name>
<evidence type="ECO:0000256" key="3">
    <source>
        <dbReference type="ARBA" id="ARBA00023143"/>
    </source>
</evidence>
<dbReference type="OrthoDB" id="9812413at2"/>
<keyword evidence="6" id="KW-0969">Cilium</keyword>
<dbReference type="AlphaFoldDB" id="A0A1B3XM46"/>
<comment type="similarity">
    <text evidence="2 4">Belongs to the FliE family.</text>
</comment>
<reference evidence="6 7" key="1">
    <citation type="submission" date="2016-08" db="EMBL/GenBank/DDBJ databases">
        <title>Complete genome sequence of Bacillus muralis G25-68, a strain with toxicity to nematodes.</title>
        <authorList>
            <person name="Zheng Z."/>
        </authorList>
    </citation>
    <scope>NUCLEOTIDE SEQUENCE [LARGE SCALE GENOMIC DNA]</scope>
    <source>
        <strain evidence="6 7">G25-68</strain>
    </source>
</reference>
<evidence type="ECO:0000256" key="5">
    <source>
        <dbReference type="NCBIfam" id="TIGR00205"/>
    </source>
</evidence>
<comment type="subcellular location">
    <subcellularLocation>
        <location evidence="1 4">Bacterial flagellum basal body</location>
    </subcellularLocation>
</comment>
<dbReference type="EMBL" id="CP017080">
    <property type="protein sequence ID" value="AOH54282.1"/>
    <property type="molecule type" value="Genomic_DNA"/>
</dbReference>
<evidence type="ECO:0000256" key="2">
    <source>
        <dbReference type="ARBA" id="ARBA00009272"/>
    </source>
</evidence>
<keyword evidence="3 4" id="KW-0975">Bacterial flagellum</keyword>
<dbReference type="GO" id="GO:0003774">
    <property type="term" value="F:cytoskeletal motor activity"/>
    <property type="evidence" value="ECO:0007669"/>
    <property type="project" value="InterPro"/>
</dbReference>
<dbReference type="PRINTS" id="PR01006">
    <property type="entry name" value="FLGHOOKFLIE"/>
</dbReference>
<dbReference type="GO" id="GO:0009425">
    <property type="term" value="C:bacterial-type flagellum basal body"/>
    <property type="evidence" value="ECO:0007669"/>
    <property type="project" value="UniProtKB-SubCell"/>
</dbReference>
<keyword evidence="6" id="KW-0282">Flagellum</keyword>
<evidence type="ECO:0000313" key="6">
    <source>
        <dbReference type="EMBL" id="AOH54282.1"/>
    </source>
</evidence>
<protein>
    <recommendedName>
        <fullName evidence="4 5">Flagellar hook-basal body complex protein FliE</fullName>
    </recommendedName>
</protein>
<dbReference type="RefSeq" id="WP_064461855.1">
    <property type="nucleotide sequence ID" value="NZ_CP017080.1"/>
</dbReference>
<dbReference type="PANTHER" id="PTHR34653:SF1">
    <property type="entry name" value="FLAGELLAR HOOK-BASAL BODY COMPLEX PROTEIN FLIE"/>
    <property type="match status" value="1"/>
</dbReference>
<proteinExistence type="inferred from homology"/>
<dbReference type="Proteomes" id="UP000077926">
    <property type="component" value="Chromosome"/>
</dbReference>
<accession>A0A1B3XM46</accession>
<dbReference type="STRING" id="264697.ABE28_007940"/>
<dbReference type="Pfam" id="PF02049">
    <property type="entry name" value="FliE"/>
    <property type="match status" value="1"/>
</dbReference>
<keyword evidence="7" id="KW-1185">Reference proteome</keyword>
<dbReference type="HAMAP" id="MF_00724">
    <property type="entry name" value="FliE"/>
    <property type="match status" value="1"/>
</dbReference>